<dbReference type="InterPro" id="IPR003594">
    <property type="entry name" value="HATPase_dom"/>
</dbReference>
<keyword evidence="1" id="KW-0723">Serine/threonine-protein kinase</keyword>
<keyword evidence="1" id="KW-0808">Transferase</keyword>
<dbReference type="EMBL" id="CP034279">
    <property type="protein sequence ID" value="QGV77031.1"/>
    <property type="molecule type" value="Genomic_DNA"/>
</dbReference>
<sequence length="182" mass="19207">MTKHSPSAIAAAVPRARVRSGVPDLLTQAPSPSATTDPAAGCPRQALLTLAAEEDQVRTAREFTAAVLGRWHMPADDRDSVVLIVSELATNAVLHGGSEMTVRLALGGDILHVAVTDCGATPARRPERPGGDPVEHGRGLGIVECLAHWTDVRQEADGRQVHAHLLLTPPHDLPAVPADHRP</sequence>
<reference evidence="4 5" key="1">
    <citation type="submission" date="2018-12" db="EMBL/GenBank/DDBJ databases">
        <title>Complete genome sequence of Streptomyces ficellus NRRL8067, the producer of ficellomycin, feldamycin and nojirimycin.</title>
        <authorList>
            <person name="Zhang H."/>
            <person name="Yue R."/>
            <person name="Liu Y."/>
            <person name="Li M."/>
            <person name="Mu H."/>
            <person name="Zhang J."/>
        </authorList>
    </citation>
    <scope>NUCLEOTIDE SEQUENCE [LARGE SCALE GENOMIC DNA]</scope>
    <source>
        <strain evidence="4 5">NRRL 8067</strain>
    </source>
</reference>
<gene>
    <name evidence="4" type="ORF">EIZ62_01250</name>
</gene>
<organism evidence="4 5">
    <name type="scientific">Streptomyces ficellus</name>
    <dbReference type="NCBI Taxonomy" id="1977088"/>
    <lineage>
        <taxon>Bacteria</taxon>
        <taxon>Bacillati</taxon>
        <taxon>Actinomycetota</taxon>
        <taxon>Actinomycetes</taxon>
        <taxon>Kitasatosporales</taxon>
        <taxon>Streptomycetaceae</taxon>
        <taxon>Streptomyces</taxon>
    </lineage>
</organism>
<accession>A0A6I6F2N4</accession>
<dbReference type="Proteomes" id="UP000422572">
    <property type="component" value="Chromosome"/>
</dbReference>
<dbReference type="KEGG" id="sfic:EIZ62_01250"/>
<feature type="region of interest" description="Disordered" evidence="2">
    <location>
        <begin position="21"/>
        <end position="40"/>
    </location>
</feature>
<evidence type="ECO:0000313" key="4">
    <source>
        <dbReference type="EMBL" id="QGV77031.1"/>
    </source>
</evidence>
<keyword evidence="5" id="KW-1185">Reference proteome</keyword>
<proteinExistence type="predicted"/>
<dbReference type="PANTHER" id="PTHR35526:SF3">
    <property type="entry name" value="ANTI-SIGMA-F FACTOR RSBW"/>
    <property type="match status" value="1"/>
</dbReference>
<dbReference type="AlphaFoldDB" id="A0A6I6F2N4"/>
<dbReference type="OrthoDB" id="4321117at2"/>
<feature type="domain" description="Histidine kinase/HSP90-like ATPase" evidence="3">
    <location>
        <begin position="51"/>
        <end position="162"/>
    </location>
</feature>
<dbReference type="SUPFAM" id="SSF55874">
    <property type="entry name" value="ATPase domain of HSP90 chaperone/DNA topoisomerase II/histidine kinase"/>
    <property type="match status" value="1"/>
</dbReference>
<dbReference type="GO" id="GO:0004674">
    <property type="term" value="F:protein serine/threonine kinase activity"/>
    <property type="evidence" value="ECO:0007669"/>
    <property type="project" value="UniProtKB-KW"/>
</dbReference>
<keyword evidence="4" id="KW-0547">Nucleotide-binding</keyword>
<dbReference type="InterPro" id="IPR050267">
    <property type="entry name" value="Anti-sigma-factor_SerPK"/>
</dbReference>
<dbReference type="CDD" id="cd16936">
    <property type="entry name" value="HATPase_RsbW-like"/>
    <property type="match status" value="1"/>
</dbReference>
<dbReference type="Pfam" id="PF13581">
    <property type="entry name" value="HATPase_c_2"/>
    <property type="match status" value="1"/>
</dbReference>
<evidence type="ECO:0000256" key="2">
    <source>
        <dbReference type="SAM" id="MobiDB-lite"/>
    </source>
</evidence>
<dbReference type="Gene3D" id="3.30.565.10">
    <property type="entry name" value="Histidine kinase-like ATPase, C-terminal domain"/>
    <property type="match status" value="1"/>
</dbReference>
<dbReference type="GO" id="GO:0005524">
    <property type="term" value="F:ATP binding"/>
    <property type="evidence" value="ECO:0007669"/>
    <property type="project" value="UniProtKB-KW"/>
</dbReference>
<dbReference type="RefSeq" id="WP_156690853.1">
    <property type="nucleotide sequence ID" value="NZ_CP034279.1"/>
</dbReference>
<keyword evidence="4" id="KW-0067">ATP-binding</keyword>
<dbReference type="InterPro" id="IPR036890">
    <property type="entry name" value="HATPase_C_sf"/>
</dbReference>
<evidence type="ECO:0000256" key="1">
    <source>
        <dbReference type="ARBA" id="ARBA00022527"/>
    </source>
</evidence>
<dbReference type="PANTHER" id="PTHR35526">
    <property type="entry name" value="ANTI-SIGMA-F FACTOR RSBW-RELATED"/>
    <property type="match status" value="1"/>
</dbReference>
<protein>
    <submittedName>
        <fullName evidence="4">ATP-binding protein</fullName>
    </submittedName>
</protein>
<name>A0A6I6F2N4_9ACTN</name>
<evidence type="ECO:0000259" key="3">
    <source>
        <dbReference type="Pfam" id="PF13581"/>
    </source>
</evidence>
<evidence type="ECO:0000313" key="5">
    <source>
        <dbReference type="Proteomes" id="UP000422572"/>
    </source>
</evidence>
<keyword evidence="1" id="KW-0418">Kinase</keyword>